<keyword evidence="1" id="KW-0472">Membrane</keyword>
<dbReference type="Proteomes" id="UP000800096">
    <property type="component" value="Unassembled WGS sequence"/>
</dbReference>
<dbReference type="EMBL" id="ML979135">
    <property type="protein sequence ID" value="KAF1916526.1"/>
    <property type="molecule type" value="Genomic_DNA"/>
</dbReference>
<name>A0A6A5QPB1_AMPQU</name>
<accession>A0A6A5QPB1</accession>
<keyword evidence="3" id="KW-1185">Reference proteome</keyword>
<keyword evidence="1" id="KW-1133">Transmembrane helix</keyword>
<evidence type="ECO:0000313" key="3">
    <source>
        <dbReference type="Proteomes" id="UP000800096"/>
    </source>
</evidence>
<keyword evidence="1" id="KW-0812">Transmembrane</keyword>
<evidence type="ECO:0000313" key="2">
    <source>
        <dbReference type="EMBL" id="KAF1916526.1"/>
    </source>
</evidence>
<reference evidence="2" key="1">
    <citation type="journal article" date="2020" name="Stud. Mycol.">
        <title>101 Dothideomycetes genomes: a test case for predicting lifestyles and emergence of pathogens.</title>
        <authorList>
            <person name="Haridas S."/>
            <person name="Albert R."/>
            <person name="Binder M."/>
            <person name="Bloem J."/>
            <person name="Labutti K."/>
            <person name="Salamov A."/>
            <person name="Andreopoulos B."/>
            <person name="Baker S."/>
            <person name="Barry K."/>
            <person name="Bills G."/>
            <person name="Bluhm B."/>
            <person name="Cannon C."/>
            <person name="Castanera R."/>
            <person name="Culley D."/>
            <person name="Daum C."/>
            <person name="Ezra D."/>
            <person name="Gonzalez J."/>
            <person name="Henrissat B."/>
            <person name="Kuo A."/>
            <person name="Liang C."/>
            <person name="Lipzen A."/>
            <person name="Lutzoni F."/>
            <person name="Magnuson J."/>
            <person name="Mondo S."/>
            <person name="Nolan M."/>
            <person name="Ohm R."/>
            <person name="Pangilinan J."/>
            <person name="Park H.-J."/>
            <person name="Ramirez L."/>
            <person name="Alfaro M."/>
            <person name="Sun H."/>
            <person name="Tritt A."/>
            <person name="Yoshinaga Y."/>
            <person name="Zwiers L.-H."/>
            <person name="Turgeon B."/>
            <person name="Goodwin S."/>
            <person name="Spatafora J."/>
            <person name="Crous P."/>
            <person name="Grigoriev I."/>
        </authorList>
    </citation>
    <scope>NUCLEOTIDE SEQUENCE</scope>
    <source>
        <strain evidence="2">HMLAC05119</strain>
    </source>
</reference>
<organism evidence="2 3">
    <name type="scientific">Ampelomyces quisqualis</name>
    <name type="common">Powdery mildew agent</name>
    <dbReference type="NCBI Taxonomy" id="50730"/>
    <lineage>
        <taxon>Eukaryota</taxon>
        <taxon>Fungi</taxon>
        <taxon>Dikarya</taxon>
        <taxon>Ascomycota</taxon>
        <taxon>Pezizomycotina</taxon>
        <taxon>Dothideomycetes</taxon>
        <taxon>Pleosporomycetidae</taxon>
        <taxon>Pleosporales</taxon>
        <taxon>Pleosporineae</taxon>
        <taxon>Phaeosphaeriaceae</taxon>
        <taxon>Ampelomyces</taxon>
    </lineage>
</organism>
<protein>
    <submittedName>
        <fullName evidence="2">Uncharacterized protein</fullName>
    </submittedName>
</protein>
<proteinExistence type="predicted"/>
<sequence>MVSSKANCPLYSLCLTKYNTVMLLLVLVYFHIKGLLCLRQLHSVFVVLSIYSEMSNPPVIWTNKIQLYNRILYYRPDIKPQNIDYIFDIMEYDPENYPVLLGVTGDACGTCSSTIVPLYDLPCHDSDEFHCRDCLTKTWYTASDEVIRCPVCDDDCGFMRLQNIIEFKGISRYFVDYEGFDMIRQQSEIQNNLIGFTDSEAAIFLRHTYEYYLDQLMYPDELGGVPSELTENAADPTVESLKRNPFFCTFVQEVLAVPKMMIAPSQLEKHFLEMLDSVTANFTRQKHGAQMRANGVDLRSDDAVLLQAKHIYSEINGIMDNWVGIIKMWVDLLAWRHIERTGPAEGGAAERFRKPLSFWPVNDDGA</sequence>
<dbReference type="AlphaFoldDB" id="A0A6A5QPB1"/>
<evidence type="ECO:0000256" key="1">
    <source>
        <dbReference type="SAM" id="Phobius"/>
    </source>
</evidence>
<dbReference type="OrthoDB" id="3775470at2759"/>
<gene>
    <name evidence="2" type="ORF">BDU57DRAFT_516695</name>
</gene>
<feature type="transmembrane region" description="Helical" evidence="1">
    <location>
        <begin position="20"/>
        <end position="38"/>
    </location>
</feature>